<evidence type="ECO:0000256" key="5">
    <source>
        <dbReference type="ARBA" id="ARBA00023288"/>
    </source>
</evidence>
<evidence type="ECO:0000259" key="9">
    <source>
        <dbReference type="SMART" id="SM00079"/>
    </source>
</evidence>
<dbReference type="AlphaFoldDB" id="A0A1S2LWF9"/>
<gene>
    <name evidence="10" type="ORF">BKP35_03160</name>
</gene>
<dbReference type="Gene3D" id="3.40.190.10">
    <property type="entry name" value="Periplasmic binding protein-like II"/>
    <property type="match status" value="2"/>
</dbReference>
<dbReference type="InterPro" id="IPR018313">
    <property type="entry name" value="SBP_3_CS"/>
</dbReference>
<comment type="subcellular location">
    <subcellularLocation>
        <location evidence="1">Cell envelope</location>
    </subcellularLocation>
</comment>
<evidence type="ECO:0000256" key="6">
    <source>
        <dbReference type="RuleBase" id="RU003744"/>
    </source>
</evidence>
<keyword evidence="5" id="KW-0449">Lipoprotein</keyword>
<comment type="caution">
    <text evidence="10">The sequence shown here is derived from an EMBL/GenBank/DDBJ whole genome shotgun (WGS) entry which is preliminary data.</text>
</comment>
<dbReference type="PROSITE" id="PS51257">
    <property type="entry name" value="PROKAR_LIPOPROTEIN"/>
    <property type="match status" value="1"/>
</dbReference>
<dbReference type="PROSITE" id="PS01039">
    <property type="entry name" value="SBP_BACTERIAL_3"/>
    <property type="match status" value="1"/>
</dbReference>
<evidence type="ECO:0000256" key="7">
    <source>
        <dbReference type="SAM" id="SignalP"/>
    </source>
</evidence>
<evidence type="ECO:0000313" key="11">
    <source>
        <dbReference type="Proteomes" id="UP000180098"/>
    </source>
</evidence>
<dbReference type="Pfam" id="PF00497">
    <property type="entry name" value="SBP_bac_3"/>
    <property type="match status" value="1"/>
</dbReference>
<dbReference type="SUPFAM" id="SSF53850">
    <property type="entry name" value="Periplasmic binding protein-like II"/>
    <property type="match status" value="1"/>
</dbReference>
<dbReference type="OrthoDB" id="9811552at2"/>
<accession>A0A1S2LWF9</accession>
<feature type="domain" description="Ionotropic glutamate receptor C-terminal" evidence="9">
    <location>
        <begin position="47"/>
        <end position="269"/>
    </location>
</feature>
<dbReference type="InterPro" id="IPR001638">
    <property type="entry name" value="Solute-binding_3/MltF_N"/>
</dbReference>
<comment type="similarity">
    <text evidence="2 6">Belongs to the bacterial solute-binding protein 3 family.</text>
</comment>
<keyword evidence="3 7" id="KW-0732">Signal</keyword>
<sequence>MKKKNKILSFTLLCVLSIALLAACGTAQNEEEAQQGTGGEAPAEKQTLVMGTSADYPPYEFIDTAVSDEIIGFDIDIANYIADRLGFELEVRDMDFNGLVPALTNNRVDFVLAGMTPTPERLENVDFSEIYYVAKQTIVTKEDSGITSLEDLAGKTLGVQLGSIQVGLANDIAEEIGELEIAERNRITDLIQELMTNRIDAAIIEDTVGEGHIAVNPTLTSFPIVEENEAGSAIAFPKGSELTDQFNEVLQEMFENGKMDELILKWFYPEEE</sequence>
<evidence type="ECO:0000259" key="8">
    <source>
        <dbReference type="SMART" id="SM00062"/>
    </source>
</evidence>
<keyword evidence="11" id="KW-1185">Reference proteome</keyword>
<name>A0A1S2LWF9_9BACI</name>
<evidence type="ECO:0000313" key="10">
    <source>
        <dbReference type="EMBL" id="OIJ15997.1"/>
    </source>
</evidence>
<dbReference type="Proteomes" id="UP000180098">
    <property type="component" value="Unassembled WGS sequence"/>
</dbReference>
<feature type="signal peptide" evidence="7">
    <location>
        <begin position="1"/>
        <end position="22"/>
    </location>
</feature>
<keyword evidence="4" id="KW-0564">Palmitate</keyword>
<dbReference type="PANTHER" id="PTHR35936:SF17">
    <property type="entry name" value="ARGININE-BINDING EXTRACELLULAR PROTEIN ARTP"/>
    <property type="match status" value="1"/>
</dbReference>
<dbReference type="EMBL" id="MLQQ01000001">
    <property type="protein sequence ID" value="OIJ15997.1"/>
    <property type="molecule type" value="Genomic_DNA"/>
</dbReference>
<proteinExistence type="inferred from homology"/>
<reference evidence="10 11" key="1">
    <citation type="submission" date="2016-10" db="EMBL/GenBank/DDBJ databases">
        <title>Draft genome sequences of four alkaliphilic bacteria belonging to the Anaerobacillus genus.</title>
        <authorList>
            <person name="Bassil N.M."/>
            <person name="Lloyd J.R."/>
        </authorList>
    </citation>
    <scope>NUCLEOTIDE SEQUENCE [LARGE SCALE GENOMIC DNA]</scope>
    <source>
        <strain evidence="10 11">DSM 15340</strain>
    </source>
</reference>
<dbReference type="GO" id="GO:0016020">
    <property type="term" value="C:membrane"/>
    <property type="evidence" value="ECO:0007669"/>
    <property type="project" value="InterPro"/>
</dbReference>
<feature type="chain" id="PRO_5038817284" evidence="7">
    <location>
        <begin position="23"/>
        <end position="272"/>
    </location>
</feature>
<dbReference type="SMART" id="SM00062">
    <property type="entry name" value="PBPb"/>
    <property type="match status" value="1"/>
</dbReference>
<dbReference type="SMART" id="SM00079">
    <property type="entry name" value="PBPe"/>
    <property type="match status" value="1"/>
</dbReference>
<feature type="domain" description="Solute-binding protein family 3/N-terminal" evidence="8">
    <location>
        <begin position="47"/>
        <end position="270"/>
    </location>
</feature>
<evidence type="ECO:0000256" key="1">
    <source>
        <dbReference type="ARBA" id="ARBA00004196"/>
    </source>
</evidence>
<protein>
    <submittedName>
        <fullName evidence="10">ABC transporter substrate-binding protein</fullName>
    </submittedName>
</protein>
<dbReference type="GO" id="GO:0015276">
    <property type="term" value="F:ligand-gated monoatomic ion channel activity"/>
    <property type="evidence" value="ECO:0007669"/>
    <property type="project" value="InterPro"/>
</dbReference>
<dbReference type="InterPro" id="IPR001320">
    <property type="entry name" value="Iontro_rcpt_C"/>
</dbReference>
<evidence type="ECO:0000256" key="2">
    <source>
        <dbReference type="ARBA" id="ARBA00010333"/>
    </source>
</evidence>
<evidence type="ECO:0000256" key="4">
    <source>
        <dbReference type="ARBA" id="ARBA00023139"/>
    </source>
</evidence>
<dbReference type="RefSeq" id="WP_071311922.1">
    <property type="nucleotide sequence ID" value="NZ_MLQQ01000001.1"/>
</dbReference>
<dbReference type="PANTHER" id="PTHR35936">
    <property type="entry name" value="MEMBRANE-BOUND LYTIC MUREIN TRANSGLYCOSYLASE F"/>
    <property type="match status" value="1"/>
</dbReference>
<dbReference type="GO" id="GO:0030313">
    <property type="term" value="C:cell envelope"/>
    <property type="evidence" value="ECO:0007669"/>
    <property type="project" value="UniProtKB-SubCell"/>
</dbReference>
<evidence type="ECO:0000256" key="3">
    <source>
        <dbReference type="ARBA" id="ARBA00022729"/>
    </source>
</evidence>
<organism evidence="10 11">
    <name type="scientific">Anaerobacillus arseniciselenatis</name>
    <dbReference type="NCBI Taxonomy" id="85682"/>
    <lineage>
        <taxon>Bacteria</taxon>
        <taxon>Bacillati</taxon>
        <taxon>Bacillota</taxon>
        <taxon>Bacilli</taxon>
        <taxon>Bacillales</taxon>
        <taxon>Bacillaceae</taxon>
        <taxon>Anaerobacillus</taxon>
    </lineage>
</organism>